<feature type="coiled-coil region" evidence="2">
    <location>
        <begin position="158"/>
        <end position="229"/>
    </location>
</feature>
<evidence type="ECO:0000259" key="4">
    <source>
        <dbReference type="PROSITE" id="PS50102"/>
    </source>
</evidence>
<dbReference type="VEuPathDB" id="TrichDB:TRFO_22452"/>
<evidence type="ECO:0000256" key="3">
    <source>
        <dbReference type="SAM" id="MobiDB-lite"/>
    </source>
</evidence>
<feature type="domain" description="RRM" evidence="4">
    <location>
        <begin position="291"/>
        <end position="365"/>
    </location>
</feature>
<evidence type="ECO:0000313" key="6">
    <source>
        <dbReference type="Proteomes" id="UP000179807"/>
    </source>
</evidence>
<dbReference type="Gene3D" id="3.30.70.330">
    <property type="match status" value="1"/>
</dbReference>
<proteinExistence type="predicted"/>
<sequence>MSSPRVFGESSSLDNQYNKLASEIHAINDEIKILRFQSSQLQAQIRELTESNLNAQFSSTFQNSLSPSPGKFVTDPQMRELLEQHEFLQDQIDSYINLFSPQQIDFLYQEIEIQKQTIQSLIDSCSQIQDEIDLTNNKIQTIMDTPTYIDIFQQRDMIDELHEKVHFAVEEHRHLKREMQEIIDPNSIDSNNFEIIELLKQLEDINRRRNQMKEDYNILEDEHQNEIAQFALTAIQTPSKLKARDLPSYDESLSPINELPNNYRWLQQSETLLEPDVYSPPRAEVPKSEKKQIRIGAFPEKVSKKAIMPHLVQVGTVTNIETVKIRDHFYFIAKFKKHKAAKAAIKKFNGKKLKGTKLQIEWDPDEEIESGSELEVENLDDTSIQQVSSQQSIQQMSQPSIEQSSQQSLQELQQSLHSQNGVKKSLLPEIQQKKKRLAVVPLGTVEQLLSDSSVSFTKSTKQSN</sequence>
<dbReference type="Proteomes" id="UP000179807">
    <property type="component" value="Unassembled WGS sequence"/>
</dbReference>
<dbReference type="PROSITE" id="PS50102">
    <property type="entry name" value="RRM"/>
    <property type="match status" value="1"/>
</dbReference>
<dbReference type="RefSeq" id="XP_068362005.1">
    <property type="nucleotide sequence ID" value="XM_068502562.1"/>
</dbReference>
<dbReference type="EMBL" id="MLAK01000655">
    <property type="protein sequence ID" value="OHT08869.1"/>
    <property type="molecule type" value="Genomic_DNA"/>
</dbReference>
<protein>
    <recommendedName>
        <fullName evidence="4">RRM domain-containing protein</fullName>
    </recommendedName>
</protein>
<dbReference type="AlphaFoldDB" id="A0A1J4KHQ7"/>
<evidence type="ECO:0000256" key="1">
    <source>
        <dbReference type="PROSITE-ProRule" id="PRU00176"/>
    </source>
</evidence>
<reference evidence="5" key="1">
    <citation type="submission" date="2016-10" db="EMBL/GenBank/DDBJ databases">
        <authorList>
            <person name="Benchimol M."/>
            <person name="Almeida L.G."/>
            <person name="Vasconcelos A.T."/>
            <person name="Perreira-Neves A."/>
            <person name="Rosa I.A."/>
            <person name="Tasca T."/>
            <person name="Bogo M.R."/>
            <person name="de Souza W."/>
        </authorList>
    </citation>
    <scope>NUCLEOTIDE SEQUENCE [LARGE SCALE GENOMIC DNA]</scope>
    <source>
        <strain evidence="5">K</strain>
    </source>
</reference>
<keyword evidence="2" id="KW-0175">Coiled coil</keyword>
<evidence type="ECO:0000313" key="5">
    <source>
        <dbReference type="EMBL" id="OHT08869.1"/>
    </source>
</evidence>
<dbReference type="InterPro" id="IPR000504">
    <property type="entry name" value="RRM_dom"/>
</dbReference>
<gene>
    <name evidence="5" type="ORF">TRFO_22452</name>
</gene>
<name>A0A1J4KHQ7_9EUKA</name>
<dbReference type="Pfam" id="PF00076">
    <property type="entry name" value="RRM_1"/>
    <property type="match status" value="1"/>
</dbReference>
<dbReference type="GO" id="GO:0003723">
    <property type="term" value="F:RNA binding"/>
    <property type="evidence" value="ECO:0007669"/>
    <property type="project" value="UniProtKB-UniRule"/>
</dbReference>
<feature type="region of interest" description="Disordered" evidence="3">
    <location>
        <begin position="385"/>
        <end position="416"/>
    </location>
</feature>
<dbReference type="InterPro" id="IPR035979">
    <property type="entry name" value="RBD_domain_sf"/>
</dbReference>
<dbReference type="SMART" id="SM00360">
    <property type="entry name" value="RRM"/>
    <property type="match status" value="1"/>
</dbReference>
<dbReference type="GeneID" id="94837266"/>
<keyword evidence="1" id="KW-0694">RNA-binding</keyword>
<dbReference type="SUPFAM" id="SSF54928">
    <property type="entry name" value="RNA-binding domain, RBD"/>
    <property type="match status" value="1"/>
</dbReference>
<keyword evidence="6" id="KW-1185">Reference proteome</keyword>
<evidence type="ECO:0000256" key="2">
    <source>
        <dbReference type="SAM" id="Coils"/>
    </source>
</evidence>
<accession>A0A1J4KHQ7</accession>
<organism evidence="5 6">
    <name type="scientific">Tritrichomonas foetus</name>
    <dbReference type="NCBI Taxonomy" id="1144522"/>
    <lineage>
        <taxon>Eukaryota</taxon>
        <taxon>Metamonada</taxon>
        <taxon>Parabasalia</taxon>
        <taxon>Tritrichomonadida</taxon>
        <taxon>Tritrichomonadidae</taxon>
        <taxon>Tritrichomonas</taxon>
    </lineage>
</organism>
<comment type="caution">
    <text evidence="5">The sequence shown here is derived from an EMBL/GenBank/DDBJ whole genome shotgun (WGS) entry which is preliminary data.</text>
</comment>
<dbReference type="InterPro" id="IPR012677">
    <property type="entry name" value="Nucleotide-bd_a/b_plait_sf"/>
</dbReference>